<evidence type="ECO:0000313" key="3">
    <source>
        <dbReference type="Proteomes" id="UP001177003"/>
    </source>
</evidence>
<organism evidence="2 3">
    <name type="scientific">Lactuca saligna</name>
    <name type="common">Willowleaf lettuce</name>
    <dbReference type="NCBI Taxonomy" id="75948"/>
    <lineage>
        <taxon>Eukaryota</taxon>
        <taxon>Viridiplantae</taxon>
        <taxon>Streptophyta</taxon>
        <taxon>Embryophyta</taxon>
        <taxon>Tracheophyta</taxon>
        <taxon>Spermatophyta</taxon>
        <taxon>Magnoliopsida</taxon>
        <taxon>eudicotyledons</taxon>
        <taxon>Gunneridae</taxon>
        <taxon>Pentapetalae</taxon>
        <taxon>asterids</taxon>
        <taxon>campanulids</taxon>
        <taxon>Asterales</taxon>
        <taxon>Asteraceae</taxon>
        <taxon>Cichorioideae</taxon>
        <taxon>Cichorieae</taxon>
        <taxon>Lactucinae</taxon>
        <taxon>Lactuca</taxon>
    </lineage>
</organism>
<evidence type="ECO:0000313" key="2">
    <source>
        <dbReference type="EMBL" id="CAI9262297.1"/>
    </source>
</evidence>
<proteinExistence type="predicted"/>
<dbReference type="AlphaFoldDB" id="A0AA35VG64"/>
<keyword evidence="3" id="KW-1185">Reference proteome</keyword>
<sequence>MEVEAQFVHEEGDEDLHEDVDFLKDIEFTWISDDLPSSIELNLDDDDFGPFPGFDNRCFKKVNEVAQPATKTGEDVNALKNFLSSSKPMEGSSSQRDVISEIPPYDSTVSTSPPPLSESTQTQTSQSPSKRSRSDSRLGVPSISQAPPILSTSTTTTVTTTTTTVSIPPLQSKEGPSTIFEAGGSSSIPEYSPTRPSLDEALIRLAKHLAQNNPTSSSRGKGYLSGKSIQVMTRLQCQYFRKKLTNLGSIIAFYFSLKNILYDAFGDKVKALFQQPHGIEDPPVDPTQYTHDDFPVDPPPPRTTTIVDRFDKEPENS</sequence>
<dbReference type="Proteomes" id="UP001177003">
    <property type="component" value="Chromosome 0"/>
</dbReference>
<evidence type="ECO:0000256" key="1">
    <source>
        <dbReference type="SAM" id="MobiDB-lite"/>
    </source>
</evidence>
<dbReference type="EMBL" id="OX465086">
    <property type="protein sequence ID" value="CAI9262297.1"/>
    <property type="molecule type" value="Genomic_DNA"/>
</dbReference>
<reference evidence="2" key="1">
    <citation type="submission" date="2023-04" db="EMBL/GenBank/DDBJ databases">
        <authorList>
            <person name="Vijverberg K."/>
            <person name="Xiong W."/>
            <person name="Schranz E."/>
        </authorList>
    </citation>
    <scope>NUCLEOTIDE SEQUENCE</scope>
</reference>
<feature type="compositionally biased region" description="Basic and acidic residues" evidence="1">
    <location>
        <begin position="308"/>
        <end position="317"/>
    </location>
</feature>
<feature type="compositionally biased region" description="Low complexity" evidence="1">
    <location>
        <begin position="151"/>
        <end position="166"/>
    </location>
</feature>
<name>A0AA35VG64_LACSI</name>
<feature type="region of interest" description="Disordered" evidence="1">
    <location>
        <begin position="277"/>
        <end position="317"/>
    </location>
</feature>
<feature type="compositionally biased region" description="Low complexity" evidence="1">
    <location>
        <begin position="107"/>
        <end position="129"/>
    </location>
</feature>
<gene>
    <name evidence="2" type="ORF">LSALG_LOCUS3040</name>
</gene>
<accession>A0AA35VG64</accession>
<protein>
    <submittedName>
        <fullName evidence="2">Uncharacterized protein</fullName>
    </submittedName>
</protein>
<feature type="region of interest" description="Disordered" evidence="1">
    <location>
        <begin position="103"/>
        <end position="178"/>
    </location>
</feature>